<dbReference type="EMBL" id="QNRK01000022">
    <property type="protein sequence ID" value="RBP09185.1"/>
    <property type="molecule type" value="Genomic_DNA"/>
</dbReference>
<reference evidence="2 3" key="1">
    <citation type="submission" date="2018-06" db="EMBL/GenBank/DDBJ databases">
        <title>Genomic Encyclopedia of Type Strains, Phase IV (KMG-IV): sequencing the most valuable type-strain genomes for metagenomic binning, comparative biology and taxonomic classification.</title>
        <authorList>
            <person name="Goeker M."/>
        </authorList>
    </citation>
    <scope>NUCLEOTIDE SEQUENCE [LARGE SCALE GENOMIC DNA]</scope>
    <source>
        <strain evidence="2 3">DSM 24875</strain>
    </source>
</reference>
<proteinExistence type="predicted"/>
<feature type="domain" description="Ice-binding protein C-terminal" evidence="1">
    <location>
        <begin position="217"/>
        <end position="237"/>
    </location>
</feature>
<organism evidence="2 3">
    <name type="scientific">Roseiarcus fermentans</name>
    <dbReference type="NCBI Taxonomy" id="1473586"/>
    <lineage>
        <taxon>Bacteria</taxon>
        <taxon>Pseudomonadati</taxon>
        <taxon>Pseudomonadota</taxon>
        <taxon>Alphaproteobacteria</taxon>
        <taxon>Hyphomicrobiales</taxon>
        <taxon>Roseiarcaceae</taxon>
        <taxon>Roseiarcus</taxon>
    </lineage>
</organism>
<protein>
    <submittedName>
        <fullName evidence="2">Putative secreted protein with PEP-CTERM sorting signal</fullName>
    </submittedName>
</protein>
<dbReference type="OrthoDB" id="8558695at2"/>
<evidence type="ECO:0000259" key="1">
    <source>
        <dbReference type="Pfam" id="PF07589"/>
    </source>
</evidence>
<gene>
    <name evidence="2" type="ORF">DFR50_12222</name>
</gene>
<evidence type="ECO:0000313" key="2">
    <source>
        <dbReference type="EMBL" id="RBP09185.1"/>
    </source>
</evidence>
<evidence type="ECO:0000313" key="3">
    <source>
        <dbReference type="Proteomes" id="UP000253529"/>
    </source>
</evidence>
<sequence>MHKLAELNPAALRSGAAWGVSAMFVLSLTLGSPSASAQVFEIGGSTLGTTTIQILARGTSWSGYFGSLQNSIEASGGGSSQPGLMAQVLNGASCCISHYRSPTTFYVTETGLTGGTVKTFQSYLEEDFLPPNWSVTETTWLDNADRPFGMRVQLATNTVGPGPGSAETVNSRPIFVRSLYSLTDEFVVGWSPAGSDYATENIVVGSSASASRALSNVPEPSTWTMMVLGFAGLGFAGYRWTKVA</sequence>
<dbReference type="Pfam" id="PF07589">
    <property type="entry name" value="PEP-CTERM"/>
    <property type="match status" value="1"/>
</dbReference>
<comment type="caution">
    <text evidence="2">The sequence shown here is derived from an EMBL/GenBank/DDBJ whole genome shotgun (WGS) entry which is preliminary data.</text>
</comment>
<keyword evidence="3" id="KW-1185">Reference proteome</keyword>
<dbReference type="Proteomes" id="UP000253529">
    <property type="component" value="Unassembled WGS sequence"/>
</dbReference>
<dbReference type="InterPro" id="IPR013424">
    <property type="entry name" value="Ice-binding_C"/>
</dbReference>
<dbReference type="AlphaFoldDB" id="A0A366F652"/>
<accession>A0A366F652</accession>
<name>A0A366F652_9HYPH</name>